<evidence type="ECO:0000256" key="8">
    <source>
        <dbReference type="SAM" id="Phobius"/>
    </source>
</evidence>
<evidence type="ECO:0000256" key="7">
    <source>
        <dbReference type="ARBA" id="ARBA00023136"/>
    </source>
</evidence>
<evidence type="ECO:0000256" key="4">
    <source>
        <dbReference type="ARBA" id="ARBA00022475"/>
    </source>
</evidence>
<keyword evidence="10" id="KW-1185">Reference proteome</keyword>
<comment type="similarity">
    <text evidence="2">Belongs to the autoinducer-2 exporter (AI-2E) (TC 2.A.86) family.</text>
</comment>
<proteinExistence type="inferred from homology"/>
<evidence type="ECO:0000256" key="2">
    <source>
        <dbReference type="ARBA" id="ARBA00009773"/>
    </source>
</evidence>
<evidence type="ECO:0000313" key="9">
    <source>
        <dbReference type="EMBL" id="GAA4732222.1"/>
    </source>
</evidence>
<reference evidence="10" key="1">
    <citation type="journal article" date="2019" name="Int. J. Syst. Evol. Microbiol.">
        <title>The Global Catalogue of Microorganisms (GCM) 10K type strain sequencing project: providing services to taxonomists for standard genome sequencing and annotation.</title>
        <authorList>
            <consortium name="The Broad Institute Genomics Platform"/>
            <consortium name="The Broad Institute Genome Sequencing Center for Infectious Disease"/>
            <person name="Wu L."/>
            <person name="Ma J."/>
        </authorList>
    </citation>
    <scope>NUCLEOTIDE SEQUENCE [LARGE SCALE GENOMIC DNA]</scope>
    <source>
        <strain evidence="10">JCM 18063</strain>
    </source>
</reference>
<evidence type="ECO:0000313" key="10">
    <source>
        <dbReference type="Proteomes" id="UP001500956"/>
    </source>
</evidence>
<accession>A0ABP8YJM3</accession>
<name>A0ABP8YJM3_9MICO</name>
<feature type="transmembrane region" description="Helical" evidence="8">
    <location>
        <begin position="153"/>
        <end position="175"/>
    </location>
</feature>
<evidence type="ECO:0000256" key="1">
    <source>
        <dbReference type="ARBA" id="ARBA00004651"/>
    </source>
</evidence>
<protein>
    <submittedName>
        <fullName evidence="9">AI-2E family transporter</fullName>
    </submittedName>
</protein>
<keyword evidence="5 8" id="KW-0812">Transmembrane</keyword>
<feature type="transmembrane region" description="Helical" evidence="8">
    <location>
        <begin position="272"/>
        <end position="289"/>
    </location>
</feature>
<comment type="caution">
    <text evidence="9">The sequence shown here is derived from an EMBL/GenBank/DDBJ whole genome shotgun (WGS) entry which is preliminary data.</text>
</comment>
<dbReference type="Pfam" id="PF01594">
    <property type="entry name" value="AI-2E_transport"/>
    <property type="match status" value="1"/>
</dbReference>
<organism evidence="9 10">
    <name type="scientific">Isoptericola chiayiensis</name>
    <dbReference type="NCBI Taxonomy" id="579446"/>
    <lineage>
        <taxon>Bacteria</taxon>
        <taxon>Bacillati</taxon>
        <taxon>Actinomycetota</taxon>
        <taxon>Actinomycetes</taxon>
        <taxon>Micrococcales</taxon>
        <taxon>Promicromonosporaceae</taxon>
        <taxon>Isoptericola</taxon>
    </lineage>
</organism>
<feature type="transmembrane region" description="Helical" evidence="8">
    <location>
        <begin position="20"/>
        <end position="37"/>
    </location>
</feature>
<dbReference type="EMBL" id="BAABID010000013">
    <property type="protein sequence ID" value="GAA4732222.1"/>
    <property type="molecule type" value="Genomic_DNA"/>
</dbReference>
<evidence type="ECO:0000256" key="5">
    <source>
        <dbReference type="ARBA" id="ARBA00022692"/>
    </source>
</evidence>
<gene>
    <name evidence="9" type="ORF">GCM10023216_25420</name>
</gene>
<dbReference type="InterPro" id="IPR002549">
    <property type="entry name" value="AI-2E-like"/>
</dbReference>
<keyword evidence="6 8" id="KW-1133">Transmembrane helix</keyword>
<keyword evidence="7 8" id="KW-0472">Membrane</keyword>
<keyword evidence="3" id="KW-0813">Transport</keyword>
<dbReference type="Proteomes" id="UP001500956">
    <property type="component" value="Unassembled WGS sequence"/>
</dbReference>
<feature type="transmembrane region" description="Helical" evidence="8">
    <location>
        <begin position="43"/>
        <end position="64"/>
    </location>
</feature>
<dbReference type="RefSeq" id="WP_172152137.1">
    <property type="nucleotide sequence ID" value="NZ_BAABID010000013.1"/>
</dbReference>
<comment type="subcellular location">
    <subcellularLocation>
        <location evidence="1">Cell membrane</location>
        <topology evidence="1">Multi-pass membrane protein</topology>
    </subcellularLocation>
</comment>
<dbReference type="PANTHER" id="PTHR21716:SF53">
    <property type="entry name" value="PERMEASE PERM-RELATED"/>
    <property type="match status" value="1"/>
</dbReference>
<keyword evidence="4" id="KW-1003">Cell membrane</keyword>
<evidence type="ECO:0000256" key="3">
    <source>
        <dbReference type="ARBA" id="ARBA00022448"/>
    </source>
</evidence>
<feature type="transmembrane region" description="Helical" evidence="8">
    <location>
        <begin position="210"/>
        <end position="232"/>
    </location>
</feature>
<sequence length="364" mass="37562">MDAPATSARGSTLLRWGRKAWALVGIALASVAVYLLTGAISGLFIPLLVALVVGALFAPLCALLARWMPRWLAAIIVLAGLLGVAVGAIGLAVRGVVQQAAEIGSQLAEGFEAVQGWAQDLGVDLPTLTDTTEGLPEWGTALLSGFTAQLGNVFSGTAALVMGTFVGVFLLYFILADWDLLMRWTSRNIGVDAQVGAGIIDDGTWAMRQYFLALTASSVVVSVLVGTAAWLLDLPLAFTIAVVTFITSYVPFLGAIFSGAFAVLIALGSGGLFDAVVMLVVILVAQNAVQTVIQTFMTQGALKLHPIVILGSTIAGGALFGLLGAALSTPVVAIVIKIVERFRALGAEPRPAVVPPEPDAGSAP</sequence>
<feature type="transmembrane region" description="Helical" evidence="8">
    <location>
        <begin position="309"/>
        <end position="336"/>
    </location>
</feature>
<feature type="transmembrane region" description="Helical" evidence="8">
    <location>
        <begin position="71"/>
        <end position="93"/>
    </location>
</feature>
<dbReference type="PANTHER" id="PTHR21716">
    <property type="entry name" value="TRANSMEMBRANE PROTEIN"/>
    <property type="match status" value="1"/>
</dbReference>
<evidence type="ECO:0000256" key="6">
    <source>
        <dbReference type="ARBA" id="ARBA00022989"/>
    </source>
</evidence>
<feature type="transmembrane region" description="Helical" evidence="8">
    <location>
        <begin position="238"/>
        <end position="265"/>
    </location>
</feature>